<dbReference type="Proteomes" id="UP000503482">
    <property type="component" value="Chromosome"/>
</dbReference>
<accession>A0AAE7B8A0</accession>
<keyword evidence="1" id="KW-1133">Transmembrane helix</keyword>
<keyword evidence="1" id="KW-0812">Transmembrane</keyword>
<dbReference type="KEGG" id="avp:AVENP_1712"/>
<keyword evidence="3" id="KW-1185">Reference proteome</keyword>
<feature type="transmembrane region" description="Helical" evidence="1">
    <location>
        <begin position="40"/>
        <end position="60"/>
    </location>
</feature>
<dbReference type="RefSeq" id="WP_128358167.1">
    <property type="nucleotide sequence ID" value="NZ_CP053840.1"/>
</dbReference>
<reference evidence="2 3" key="1">
    <citation type="submission" date="2020-05" db="EMBL/GenBank/DDBJ databases">
        <title>Complete genome sequencing of Campylobacter and Arcobacter type strains.</title>
        <authorList>
            <person name="Miller W.G."/>
            <person name="Yee E."/>
        </authorList>
    </citation>
    <scope>NUCLEOTIDE SEQUENCE [LARGE SCALE GENOMIC DNA]</scope>
    <source>
        <strain evidence="2 3">LMG 26156</strain>
    </source>
</reference>
<evidence type="ECO:0000256" key="1">
    <source>
        <dbReference type="SAM" id="Phobius"/>
    </source>
</evidence>
<feature type="transmembrane region" description="Helical" evidence="1">
    <location>
        <begin position="72"/>
        <end position="90"/>
    </location>
</feature>
<gene>
    <name evidence="2" type="ORF">AVENP_1712</name>
</gene>
<proteinExistence type="predicted"/>
<feature type="transmembrane region" description="Helical" evidence="1">
    <location>
        <begin position="7"/>
        <end position="28"/>
    </location>
</feature>
<sequence>MNKTIVFWELYFWVMLTCFICILGFTVLNEDAVLVGNIYSKMYDILFLMIIIISLFGIRGYINKKKYFFKELWIFFFFLILVDATNYLFFEYNYIFLKNVNYLAFSVILFPWYFALYKYTFKMNELWGSFHNY</sequence>
<evidence type="ECO:0000313" key="3">
    <source>
        <dbReference type="Proteomes" id="UP000503482"/>
    </source>
</evidence>
<protein>
    <submittedName>
        <fullName evidence="2">Membrane protein</fullName>
    </submittedName>
</protein>
<dbReference type="EMBL" id="CP053840">
    <property type="protein sequence ID" value="QKF67258.1"/>
    <property type="molecule type" value="Genomic_DNA"/>
</dbReference>
<evidence type="ECO:0000313" key="2">
    <source>
        <dbReference type="EMBL" id="QKF67258.1"/>
    </source>
</evidence>
<name>A0AAE7B8A0_9BACT</name>
<dbReference type="AlphaFoldDB" id="A0AAE7B8A0"/>
<keyword evidence="1" id="KW-0472">Membrane</keyword>
<organism evidence="2 3">
    <name type="scientific">Arcobacter venerupis</name>
    <dbReference type="NCBI Taxonomy" id="1054033"/>
    <lineage>
        <taxon>Bacteria</taxon>
        <taxon>Pseudomonadati</taxon>
        <taxon>Campylobacterota</taxon>
        <taxon>Epsilonproteobacteria</taxon>
        <taxon>Campylobacterales</taxon>
        <taxon>Arcobacteraceae</taxon>
        <taxon>Arcobacter</taxon>
    </lineage>
</organism>
<feature type="transmembrane region" description="Helical" evidence="1">
    <location>
        <begin position="102"/>
        <end position="121"/>
    </location>
</feature>